<accession>A0A6D2FI04</accession>
<comment type="caution">
    <text evidence="1">The sequence shown here is derived from an EMBL/GenBank/DDBJ whole genome shotgun (WGS) entry which is preliminary data.</text>
</comment>
<evidence type="ECO:0000313" key="1">
    <source>
        <dbReference type="EMBL" id="TXW69196.1"/>
    </source>
</evidence>
<gene>
    <name evidence="1" type="ORF">D4M70_08715</name>
</gene>
<protein>
    <submittedName>
        <fullName evidence="1">Uncharacterized protein</fullName>
    </submittedName>
</protein>
<sequence>MLNPDDLDEGVYPDCYWSYIGQKDYLKPNTYLQDAIDDLNSGSERRNMNNAVRNAKSALHMRVDILCRAFCGREYFQRNLRNFPKKMDFLEGIGIVRPRIIDKINKIRNEIEHEYRDATLEEAEDFIDIVLLFMEATRYLNSRFPCEVDFHGLAVSDEVYLRRVVCNWEGGELLFYYSKQESRRLDNVQTYSIKVGDYRYARWVKFILDHCD</sequence>
<reference evidence="1" key="1">
    <citation type="submission" date="2018-09" db="EMBL/GenBank/DDBJ databases">
        <title>Persistent metagenomic signatures of early life antibiotic treatment in the infant gut microbiota and resistome.</title>
        <authorList>
            <person name="Gasparrini A.J."/>
        </authorList>
    </citation>
    <scope>NUCLEOTIDE SEQUENCE</scope>
    <source>
        <strain evidence="1">N039.E-6</strain>
    </source>
</reference>
<name>A0A6D2FI04_ECOLX</name>
<proteinExistence type="predicted"/>
<organism evidence="1">
    <name type="scientific">Escherichia coli</name>
    <dbReference type="NCBI Taxonomy" id="562"/>
    <lineage>
        <taxon>Bacteria</taxon>
        <taxon>Pseudomonadati</taxon>
        <taxon>Pseudomonadota</taxon>
        <taxon>Gammaproteobacteria</taxon>
        <taxon>Enterobacterales</taxon>
        <taxon>Enterobacteriaceae</taxon>
        <taxon>Escherichia</taxon>
    </lineage>
</organism>
<dbReference type="EMBL" id="QYMX01000008">
    <property type="protein sequence ID" value="TXW69196.1"/>
    <property type="molecule type" value="Genomic_DNA"/>
</dbReference>
<dbReference type="AlphaFoldDB" id="A0A6D2FI04"/>
<dbReference type="RefSeq" id="WP_087897310.1">
    <property type="nucleotide sequence ID" value="NZ_BGSK01000007.1"/>
</dbReference>